<organism evidence="2 3">
    <name type="scientific">Agrobacterium larrymoorei</name>
    <dbReference type="NCBI Taxonomy" id="160699"/>
    <lineage>
        <taxon>Bacteria</taxon>
        <taxon>Pseudomonadati</taxon>
        <taxon>Pseudomonadota</taxon>
        <taxon>Alphaproteobacteria</taxon>
        <taxon>Hyphomicrobiales</taxon>
        <taxon>Rhizobiaceae</taxon>
        <taxon>Rhizobium/Agrobacterium group</taxon>
        <taxon>Agrobacterium</taxon>
    </lineage>
</organism>
<accession>A0A4D7DNN5</accession>
<evidence type="ECO:0000313" key="3">
    <source>
        <dbReference type="Proteomes" id="UP000298545"/>
    </source>
</evidence>
<dbReference type="Proteomes" id="UP000298545">
    <property type="component" value="Chromosome circular"/>
</dbReference>
<protein>
    <submittedName>
        <fullName evidence="2">Integrase</fullName>
    </submittedName>
</protein>
<sequence>MFVTRIQSTLVCAARDSSQPIDMGWLDPCDKHRNEGNKKSS</sequence>
<dbReference type="KEGG" id="alf:CFBP5473_07385"/>
<reference evidence="2 3" key="1">
    <citation type="submission" date="2019-04" db="EMBL/GenBank/DDBJ databases">
        <title>Complete genome sequence of Agrobacterium larrymoorei CFBP5473.</title>
        <authorList>
            <person name="Haryono M."/>
            <person name="Chou L."/>
            <person name="Lin Y.-C."/>
            <person name="Lai E.-M."/>
            <person name="Kuo C.-H."/>
        </authorList>
    </citation>
    <scope>NUCLEOTIDE SEQUENCE [LARGE SCALE GENOMIC DNA]</scope>
    <source>
        <strain evidence="2 3">CFBP5473</strain>
    </source>
</reference>
<dbReference type="OrthoDB" id="8305267at2"/>
<feature type="region of interest" description="Disordered" evidence="1">
    <location>
        <begin position="19"/>
        <end position="41"/>
    </location>
</feature>
<dbReference type="EMBL" id="CP039691">
    <property type="protein sequence ID" value="QCI97748.1"/>
    <property type="molecule type" value="Genomic_DNA"/>
</dbReference>
<dbReference type="AlphaFoldDB" id="A0A4D7DNN5"/>
<proteinExistence type="predicted"/>
<feature type="compositionally biased region" description="Basic and acidic residues" evidence="1">
    <location>
        <begin position="28"/>
        <end position="41"/>
    </location>
</feature>
<evidence type="ECO:0000313" key="2">
    <source>
        <dbReference type="EMBL" id="QCI97748.1"/>
    </source>
</evidence>
<evidence type="ECO:0000256" key="1">
    <source>
        <dbReference type="SAM" id="MobiDB-lite"/>
    </source>
</evidence>
<name>A0A4D7DNN5_9HYPH</name>
<gene>
    <name evidence="2" type="ORF">CFBP5473_07385</name>
</gene>